<protein>
    <recommendedName>
        <fullName evidence="5">2-dehydro-3-deoxy-phosphogluconate aldolase</fullName>
        <ecNumber evidence="5">4.1.2.14</ecNumber>
    </recommendedName>
    <alternativeName>
        <fullName evidence="9">2-keto-3-deoxy-6-phosphogluconate aldolase</fullName>
    </alternativeName>
</protein>
<dbReference type="CDD" id="cd00452">
    <property type="entry name" value="KDPG_aldolase"/>
    <property type="match status" value="1"/>
</dbReference>
<evidence type="ECO:0000256" key="9">
    <source>
        <dbReference type="ARBA" id="ARBA00049796"/>
    </source>
</evidence>
<reference evidence="10" key="1">
    <citation type="journal article" date="2010" name="Insect Mol. Biol.">
        <title>The draft genome sequence of Arsenophonus nasoniae, son-killer bacterium of Nasonia vitripennis, reveals genes associated with virulence and symbiosis.</title>
        <authorList>
            <person name="Wilkes T."/>
            <person name="Darby A.C."/>
            <person name="Choi J."/>
            <person name="Colborne J.K."/>
            <person name="Werren J.H."/>
            <person name="Hurst G.D.D."/>
        </authorList>
    </citation>
    <scope>NUCLEOTIDE SEQUENCE</scope>
</reference>
<evidence type="ECO:0000256" key="1">
    <source>
        <dbReference type="ARBA" id="ARBA00000654"/>
    </source>
</evidence>
<dbReference type="AlphaFoldDB" id="D2U3B3"/>
<keyword evidence="8" id="KW-0119">Carbohydrate metabolism</keyword>
<evidence type="ECO:0000256" key="5">
    <source>
        <dbReference type="ARBA" id="ARBA00013063"/>
    </source>
</evidence>
<evidence type="ECO:0000256" key="7">
    <source>
        <dbReference type="ARBA" id="ARBA00023270"/>
    </source>
</evidence>
<dbReference type="Gene3D" id="3.20.20.70">
    <property type="entry name" value="Aldolase class I"/>
    <property type="match status" value="1"/>
</dbReference>
<accession>D2U3B3</accession>
<dbReference type="PROSITE" id="PS00159">
    <property type="entry name" value="ALDOLASE_KDPG_KHG_1"/>
    <property type="match status" value="1"/>
</dbReference>
<comment type="similarity">
    <text evidence="3">Belongs to the KHG/KDPG aldolase family.</text>
</comment>
<evidence type="ECO:0000256" key="4">
    <source>
        <dbReference type="ARBA" id="ARBA00011233"/>
    </source>
</evidence>
<dbReference type="InterPro" id="IPR013785">
    <property type="entry name" value="Aldolase_TIM"/>
</dbReference>
<dbReference type="EMBL" id="FN545258">
    <property type="protein sequence ID" value="CBA75771.1"/>
    <property type="molecule type" value="Genomic_DNA"/>
</dbReference>
<dbReference type="UniPathway" id="UPA00227"/>
<sequence length="211" mass="22839">MIMLTLIDKLRQLRIIPVITIERAQDIVPLGKTLEKNGLPVAEITFRTPAAADAIKLLKEAMPNKILIGAGTIINREQIRQAEAVGADFIVSPGLNPDTVKGCHELDIPIIPGINNPTQIEQAMQLGINLVKFFPAEPSGGLSMLKALLAPYPQLEIMPTGGISPENIRHYLALPQVVACGGSWMVENKLIKARDWAAIGQLTCEAVTLVK</sequence>
<dbReference type="UniPathway" id="UPA00856">
    <property type="reaction ID" value="UER00829"/>
</dbReference>
<name>D2U3B3_9GAMM</name>
<evidence type="ECO:0000256" key="2">
    <source>
        <dbReference type="ARBA" id="ARBA00004736"/>
    </source>
</evidence>
<dbReference type="NCBIfam" id="TIGR01182">
    <property type="entry name" value="eda"/>
    <property type="match status" value="1"/>
</dbReference>
<keyword evidence="7" id="KW-0704">Schiff base</keyword>
<dbReference type="EC" id="4.1.2.14" evidence="5"/>
<dbReference type="GO" id="GO:0008675">
    <property type="term" value="F:2-dehydro-3-deoxy-phosphogluconate aldolase activity"/>
    <property type="evidence" value="ECO:0007669"/>
    <property type="project" value="UniProtKB-EC"/>
</dbReference>
<comment type="pathway">
    <text evidence="2">Carbohydrate acid metabolism; 2-dehydro-3-deoxy-D-gluconate degradation; D-glyceraldehyde 3-phosphate and pyruvate from 2-dehydro-3-deoxy-D-gluconate: step 2/2.</text>
</comment>
<comment type="catalytic activity">
    <reaction evidence="1">
        <text>2-dehydro-3-deoxy-6-phospho-D-gluconate = D-glyceraldehyde 3-phosphate + pyruvate</text>
        <dbReference type="Rhea" id="RHEA:17089"/>
        <dbReference type="ChEBI" id="CHEBI:15361"/>
        <dbReference type="ChEBI" id="CHEBI:57569"/>
        <dbReference type="ChEBI" id="CHEBI:59776"/>
        <dbReference type="EC" id="4.1.2.14"/>
    </reaction>
</comment>
<dbReference type="PANTHER" id="PTHR30246:SF1">
    <property type="entry name" value="2-DEHYDRO-3-DEOXY-6-PHOSPHOGALACTONATE ALDOLASE-RELATED"/>
    <property type="match status" value="1"/>
</dbReference>
<comment type="subunit">
    <text evidence="4">Homotrimer.</text>
</comment>
<proteinExistence type="inferred from homology"/>
<evidence type="ECO:0000256" key="3">
    <source>
        <dbReference type="ARBA" id="ARBA00006906"/>
    </source>
</evidence>
<gene>
    <name evidence="10" type="primary">eda</name>
    <name evidence="10" type="ORF">ARN_31220</name>
</gene>
<evidence type="ECO:0000256" key="8">
    <source>
        <dbReference type="ARBA" id="ARBA00023277"/>
    </source>
</evidence>
<dbReference type="InterPro" id="IPR031337">
    <property type="entry name" value="KDPG/KHG_AS_1"/>
</dbReference>
<dbReference type="NCBIfam" id="NF004325">
    <property type="entry name" value="PRK05718.1"/>
    <property type="match status" value="1"/>
</dbReference>
<evidence type="ECO:0000256" key="6">
    <source>
        <dbReference type="ARBA" id="ARBA00023239"/>
    </source>
</evidence>
<dbReference type="Pfam" id="PF01081">
    <property type="entry name" value="Aldolase"/>
    <property type="match status" value="1"/>
</dbReference>
<dbReference type="SUPFAM" id="SSF51569">
    <property type="entry name" value="Aldolase"/>
    <property type="match status" value="1"/>
</dbReference>
<dbReference type="InterPro" id="IPR000887">
    <property type="entry name" value="Aldlse_KDPG_KHG"/>
</dbReference>
<dbReference type="PROSITE" id="PS00160">
    <property type="entry name" value="ALDOLASE_KDPG_KHG_2"/>
    <property type="match status" value="1"/>
</dbReference>
<keyword evidence="6" id="KW-0456">Lyase</keyword>
<dbReference type="InterPro" id="IPR031338">
    <property type="entry name" value="KDPG/KHG_AS_2"/>
</dbReference>
<dbReference type="PANTHER" id="PTHR30246">
    <property type="entry name" value="2-KETO-3-DEOXY-6-PHOSPHOGLUCONATE ALDOLASE"/>
    <property type="match status" value="1"/>
</dbReference>
<organism evidence="10">
    <name type="scientific">Arsenophonus nasoniae</name>
    <name type="common">son-killer infecting Nasonia vitripennis</name>
    <dbReference type="NCBI Taxonomy" id="638"/>
    <lineage>
        <taxon>Bacteria</taxon>
        <taxon>Pseudomonadati</taxon>
        <taxon>Pseudomonadota</taxon>
        <taxon>Gammaproteobacteria</taxon>
        <taxon>Enterobacterales</taxon>
        <taxon>Morganellaceae</taxon>
        <taxon>Arsenophonus</taxon>
    </lineage>
</organism>
<evidence type="ECO:0000313" key="10">
    <source>
        <dbReference type="EMBL" id="CBA75771.1"/>
    </source>
</evidence>